<name>A0ABQ4QJL9_9HYPH</name>
<organism evidence="2 3">
    <name type="scientific">Methylobacterium cerastii</name>
    <dbReference type="NCBI Taxonomy" id="932741"/>
    <lineage>
        <taxon>Bacteria</taxon>
        <taxon>Pseudomonadati</taxon>
        <taxon>Pseudomonadota</taxon>
        <taxon>Alphaproteobacteria</taxon>
        <taxon>Hyphomicrobiales</taxon>
        <taxon>Methylobacteriaceae</taxon>
        <taxon>Methylobacterium</taxon>
    </lineage>
</organism>
<evidence type="ECO:0000256" key="1">
    <source>
        <dbReference type="SAM" id="MobiDB-lite"/>
    </source>
</evidence>
<protein>
    <recommendedName>
        <fullName evidence="4">Cyclase dehydrase</fullName>
    </recommendedName>
</protein>
<evidence type="ECO:0000313" key="2">
    <source>
        <dbReference type="EMBL" id="GJD45065.1"/>
    </source>
</evidence>
<dbReference type="Proteomes" id="UP001055117">
    <property type="component" value="Unassembled WGS sequence"/>
</dbReference>
<gene>
    <name evidence="2" type="ORF">AFCDBAGC_2934</name>
</gene>
<feature type="compositionally biased region" description="Basic and acidic residues" evidence="1">
    <location>
        <begin position="174"/>
        <end position="188"/>
    </location>
</feature>
<dbReference type="EMBL" id="BPQG01000044">
    <property type="protein sequence ID" value="GJD45065.1"/>
    <property type="molecule type" value="Genomic_DNA"/>
</dbReference>
<reference evidence="2 3" key="1">
    <citation type="journal article" date="2021" name="Front. Microbiol.">
        <title>Comprehensive Comparative Genomics and Phenotyping of Methylobacterium Species.</title>
        <authorList>
            <person name="Alessa O."/>
            <person name="Ogura Y."/>
            <person name="Fujitani Y."/>
            <person name="Takami H."/>
            <person name="Hayashi T."/>
            <person name="Sahin N."/>
            <person name="Tani A."/>
        </authorList>
    </citation>
    <scope>NUCLEOTIDE SEQUENCE [LARGE SCALE GENOMIC DNA]</scope>
    <source>
        <strain evidence="2 3">DSM 23679</strain>
    </source>
</reference>
<evidence type="ECO:0008006" key="4">
    <source>
        <dbReference type="Google" id="ProtNLM"/>
    </source>
</evidence>
<accession>A0ABQ4QJL9</accession>
<feature type="region of interest" description="Disordered" evidence="1">
    <location>
        <begin position="1"/>
        <end position="20"/>
    </location>
</feature>
<proteinExistence type="predicted"/>
<keyword evidence="3" id="KW-1185">Reference proteome</keyword>
<comment type="caution">
    <text evidence="2">The sequence shown here is derived from an EMBL/GenBank/DDBJ whole genome shotgun (WGS) entry which is preliminary data.</text>
</comment>
<sequence>MSTMRHPYPTRPAPGRGAQAGHQELARGLGWFSIGLGLLELAAPRGLCRTLGLEGRETLVRSYGVREVATGVAILMSHDPTPWILGRVAGDALDLATLAQGFDGDREQRANLVAATAAVAGVTVLDVVCAQGLMADKRLSPPGRYDYRDRSGFPRPPRAMRGAAADFETPPDFRVPDALRPWRDDGAA</sequence>
<evidence type="ECO:0000313" key="3">
    <source>
        <dbReference type="Proteomes" id="UP001055117"/>
    </source>
</evidence>
<feature type="region of interest" description="Disordered" evidence="1">
    <location>
        <begin position="145"/>
        <end position="188"/>
    </location>
</feature>
<dbReference type="RefSeq" id="WP_238272430.1">
    <property type="nucleotide sequence ID" value="NZ_BPQG01000044.1"/>
</dbReference>